<dbReference type="Pfam" id="PF04672">
    <property type="entry name" value="Methyltransf_19"/>
    <property type="match status" value="1"/>
</dbReference>
<dbReference type="Gene3D" id="3.40.50.150">
    <property type="entry name" value="Vaccinia Virus protein VP39"/>
    <property type="match status" value="1"/>
</dbReference>
<keyword evidence="2" id="KW-1185">Reference proteome</keyword>
<organism evidence="1 2">
    <name type="scientific">Tothia fuscella</name>
    <dbReference type="NCBI Taxonomy" id="1048955"/>
    <lineage>
        <taxon>Eukaryota</taxon>
        <taxon>Fungi</taxon>
        <taxon>Dikarya</taxon>
        <taxon>Ascomycota</taxon>
        <taxon>Pezizomycotina</taxon>
        <taxon>Dothideomycetes</taxon>
        <taxon>Pleosporomycetidae</taxon>
        <taxon>Venturiales</taxon>
        <taxon>Cylindrosympodiaceae</taxon>
        <taxon>Tothia</taxon>
    </lineage>
</organism>
<proteinExistence type="predicted"/>
<dbReference type="InterPro" id="IPR029063">
    <property type="entry name" value="SAM-dependent_MTases_sf"/>
</dbReference>
<dbReference type="Proteomes" id="UP000800235">
    <property type="component" value="Unassembled WGS sequence"/>
</dbReference>
<gene>
    <name evidence="1" type="ORF">EJ08DRAFT_651019</name>
</gene>
<protein>
    <submittedName>
        <fullName evidence="1">Uncharacterized protein</fullName>
    </submittedName>
</protein>
<sequence>MGAQTTSKEPAQPSVARMYDYYLRGTTNHAIDRLAVVEVAKAVLDCFNLCLGNRSFLRRAVRYSSRFLNAGQDLGS</sequence>
<dbReference type="EMBL" id="MU007054">
    <property type="protein sequence ID" value="KAF2428646.1"/>
    <property type="molecule type" value="Genomic_DNA"/>
</dbReference>
<evidence type="ECO:0000313" key="1">
    <source>
        <dbReference type="EMBL" id="KAF2428646.1"/>
    </source>
</evidence>
<dbReference type="AlphaFoldDB" id="A0A9P4TWX7"/>
<reference evidence="1" key="1">
    <citation type="journal article" date="2020" name="Stud. Mycol.">
        <title>101 Dothideomycetes genomes: a test case for predicting lifestyles and emergence of pathogens.</title>
        <authorList>
            <person name="Haridas S."/>
            <person name="Albert R."/>
            <person name="Binder M."/>
            <person name="Bloem J."/>
            <person name="Labutti K."/>
            <person name="Salamov A."/>
            <person name="Andreopoulos B."/>
            <person name="Baker S."/>
            <person name="Barry K."/>
            <person name="Bills G."/>
            <person name="Bluhm B."/>
            <person name="Cannon C."/>
            <person name="Castanera R."/>
            <person name="Culley D."/>
            <person name="Daum C."/>
            <person name="Ezra D."/>
            <person name="Gonzalez J."/>
            <person name="Henrissat B."/>
            <person name="Kuo A."/>
            <person name="Liang C."/>
            <person name="Lipzen A."/>
            <person name="Lutzoni F."/>
            <person name="Magnuson J."/>
            <person name="Mondo S."/>
            <person name="Nolan M."/>
            <person name="Ohm R."/>
            <person name="Pangilinan J."/>
            <person name="Park H.-J."/>
            <person name="Ramirez L."/>
            <person name="Alfaro M."/>
            <person name="Sun H."/>
            <person name="Tritt A."/>
            <person name="Yoshinaga Y."/>
            <person name="Zwiers L.-H."/>
            <person name="Turgeon B."/>
            <person name="Goodwin S."/>
            <person name="Spatafora J."/>
            <person name="Crous P."/>
            <person name="Grigoriev I."/>
        </authorList>
    </citation>
    <scope>NUCLEOTIDE SEQUENCE</scope>
    <source>
        <strain evidence="1">CBS 130266</strain>
    </source>
</reference>
<comment type="caution">
    <text evidence="1">The sequence shown here is derived from an EMBL/GenBank/DDBJ whole genome shotgun (WGS) entry which is preliminary data.</text>
</comment>
<accession>A0A9P4TWX7</accession>
<name>A0A9P4TWX7_9PEZI</name>
<dbReference type="OrthoDB" id="4889334at2759"/>
<evidence type="ECO:0000313" key="2">
    <source>
        <dbReference type="Proteomes" id="UP000800235"/>
    </source>
</evidence>
<dbReference type="InterPro" id="IPR006764">
    <property type="entry name" value="SAM_dep_MeTrfase_SAV2177_type"/>
</dbReference>